<evidence type="ECO:0000313" key="4">
    <source>
        <dbReference type="EMBL" id="KAJ1609715.1"/>
    </source>
</evidence>
<feature type="compositionally biased region" description="Acidic residues" evidence="2">
    <location>
        <begin position="297"/>
        <end position="315"/>
    </location>
</feature>
<dbReference type="AlphaFoldDB" id="A0A9D5HXX8"/>
<feature type="compositionally biased region" description="Basic and acidic residues" evidence="2">
    <location>
        <begin position="158"/>
        <end position="170"/>
    </location>
</feature>
<accession>A0A9D5HXX8</accession>
<dbReference type="InterPro" id="IPR007308">
    <property type="entry name" value="Rtr1/RPAP2_dom"/>
</dbReference>
<protein>
    <recommendedName>
        <fullName evidence="3">RTR1-type domain-containing protein</fullName>
    </recommendedName>
</protein>
<evidence type="ECO:0000256" key="1">
    <source>
        <dbReference type="PROSITE-ProRule" id="PRU00812"/>
    </source>
</evidence>
<proteinExistence type="inferred from homology"/>
<feature type="compositionally biased region" description="Basic and acidic residues" evidence="2">
    <location>
        <begin position="264"/>
        <end position="278"/>
    </location>
</feature>
<feature type="region of interest" description="Disordered" evidence="2">
    <location>
        <begin position="260"/>
        <end position="315"/>
    </location>
</feature>
<feature type="compositionally biased region" description="Basic and acidic residues" evidence="2">
    <location>
        <begin position="213"/>
        <end position="225"/>
    </location>
</feature>
<dbReference type="Proteomes" id="UP001067231">
    <property type="component" value="Unassembled WGS sequence"/>
</dbReference>
<dbReference type="OrthoDB" id="2590500at2759"/>
<dbReference type="InterPro" id="IPR038534">
    <property type="entry name" value="Rtr1/RPAP2_sf"/>
</dbReference>
<dbReference type="EMBL" id="JAPCXC010000031">
    <property type="protein sequence ID" value="KAJ1609715.1"/>
    <property type="molecule type" value="Genomic_DNA"/>
</dbReference>
<organism evidence="4">
    <name type="scientific">Cryptosporidium canis</name>
    <dbReference type="NCBI Taxonomy" id="195482"/>
    <lineage>
        <taxon>Eukaryota</taxon>
        <taxon>Sar</taxon>
        <taxon>Alveolata</taxon>
        <taxon>Apicomplexa</taxon>
        <taxon>Conoidasida</taxon>
        <taxon>Coccidia</taxon>
        <taxon>Eucoccidiorida</taxon>
        <taxon>Eimeriorina</taxon>
        <taxon>Cryptosporidiidae</taxon>
        <taxon>Cryptosporidium</taxon>
    </lineage>
</organism>
<comment type="caution">
    <text evidence="4">The sequence shown here is derived from an EMBL/GenBank/DDBJ whole genome shotgun (WGS) entry which is preliminary data.</text>
</comment>
<sequence>MVSSNSKQFKERLRRELIEKHVRGIECSSLISLKFQERLIDNEERLSGEIRSKIQSFLRPCDLEEVSIERSGRGVCGWIQCRRRISGGSSAHSNGKWALDKGSGQIIDRSILSLFCSTSCYYSYLDLSISLSDTHPHLRAESLADIQKWLSLDNLDEETGKETETEKQDSNETVCTTKVVHSSSVSTITGDNPSKDVTHNVSLAEGESQEESSGSRKAENTKGPKDLENLLDSIRAFKNTNKLYKFDKIVKHFDYLNIEESDPNECKPPKSTGDENKESLAAPNCSDLLDDQKNQETQDELEEPVESEDSDEFDDPEYTYQDMMQVLRDASQDESDSSCDDEECPDAINMKGAEKHGETADHPEKKGKRSCDSQDCILLMTQFYYNLSPEVVVLDLLTSLISEETRELVKSGSIMEYTKSSTKELNKENNEESELDTIQIDRRNVLKDNLSGYIASVEWISNTKSLVFTIYKILDTFIFPFSIPSIKQSCLELLTFILIDVIMDNESHFNVTNYFESFQDEIKAKAQQWISEVQKKYNGKFIENIKLLFTNKD</sequence>
<comment type="similarity">
    <text evidence="1">Belongs to the RPAP2 family.</text>
</comment>
<dbReference type="Gene3D" id="1.25.40.820">
    <property type="match status" value="1"/>
</dbReference>
<feature type="domain" description="RTR1-type" evidence="3">
    <location>
        <begin position="53"/>
        <end position="140"/>
    </location>
</feature>
<gene>
    <name evidence="4" type="ORF">OJ253_1488</name>
</gene>
<name>A0A9D5HXX8_9CRYT</name>
<evidence type="ECO:0000256" key="2">
    <source>
        <dbReference type="SAM" id="MobiDB-lite"/>
    </source>
</evidence>
<reference evidence="4" key="1">
    <citation type="submission" date="2022-10" db="EMBL/GenBank/DDBJ databases">
        <title>Adaptive evolution leads to modifications in subtelomeric GC content in a zoonotic Cryptosporidium species.</title>
        <authorList>
            <person name="Li J."/>
            <person name="Feng Y."/>
            <person name="Xiao L."/>
        </authorList>
    </citation>
    <scope>NUCLEOTIDE SEQUENCE</scope>
    <source>
        <strain evidence="4">33844</strain>
    </source>
</reference>
<dbReference type="Pfam" id="PF04181">
    <property type="entry name" value="RPAP2_Rtr1"/>
    <property type="match status" value="1"/>
</dbReference>
<feature type="region of interest" description="Disordered" evidence="2">
    <location>
        <begin position="203"/>
        <end position="225"/>
    </location>
</feature>
<dbReference type="PROSITE" id="PS51479">
    <property type="entry name" value="ZF_RTR1"/>
    <property type="match status" value="1"/>
</dbReference>
<evidence type="ECO:0000259" key="3">
    <source>
        <dbReference type="PROSITE" id="PS51479"/>
    </source>
</evidence>
<feature type="region of interest" description="Disordered" evidence="2">
    <location>
        <begin position="157"/>
        <end position="176"/>
    </location>
</feature>